<name>A0A382J2E9_9ZZZZ</name>
<feature type="domain" description="Resolvase/invertase-type recombinase catalytic" evidence="2">
    <location>
        <begin position="2"/>
        <end position="136"/>
    </location>
</feature>
<dbReference type="CDD" id="cd00569">
    <property type="entry name" value="HTH_Hin_like"/>
    <property type="match status" value="1"/>
</dbReference>
<dbReference type="GO" id="GO:0003677">
    <property type="term" value="F:DNA binding"/>
    <property type="evidence" value="ECO:0007669"/>
    <property type="project" value="InterPro"/>
</dbReference>
<dbReference type="InterPro" id="IPR006119">
    <property type="entry name" value="Resolv_N"/>
</dbReference>
<dbReference type="PANTHER" id="PTHR30461:SF26">
    <property type="entry name" value="RESOLVASE HOMOLOG YNEB"/>
    <property type="match status" value="1"/>
</dbReference>
<dbReference type="SUPFAM" id="SSF53041">
    <property type="entry name" value="Resolvase-like"/>
    <property type="match status" value="1"/>
</dbReference>
<dbReference type="Gene3D" id="1.10.10.60">
    <property type="entry name" value="Homeodomain-like"/>
    <property type="match status" value="1"/>
</dbReference>
<evidence type="ECO:0000313" key="3">
    <source>
        <dbReference type="EMBL" id="SVC05735.1"/>
    </source>
</evidence>
<evidence type="ECO:0000256" key="1">
    <source>
        <dbReference type="ARBA" id="ARBA00009913"/>
    </source>
</evidence>
<dbReference type="EMBL" id="UINC01071088">
    <property type="protein sequence ID" value="SVC05735.1"/>
    <property type="molecule type" value="Genomic_DNA"/>
</dbReference>
<proteinExistence type="inferred from homology"/>
<dbReference type="SUPFAM" id="SSF46689">
    <property type="entry name" value="Homeodomain-like"/>
    <property type="match status" value="1"/>
</dbReference>
<organism evidence="3">
    <name type="scientific">marine metagenome</name>
    <dbReference type="NCBI Taxonomy" id="408172"/>
    <lineage>
        <taxon>unclassified sequences</taxon>
        <taxon>metagenomes</taxon>
        <taxon>ecological metagenomes</taxon>
    </lineage>
</organism>
<gene>
    <name evidence="3" type="ORF">METZ01_LOCUS258589</name>
</gene>
<dbReference type="PANTHER" id="PTHR30461">
    <property type="entry name" value="DNA-INVERTASE FROM LAMBDOID PROPHAGE"/>
    <property type="match status" value="1"/>
</dbReference>
<dbReference type="SMART" id="SM00857">
    <property type="entry name" value="Resolvase"/>
    <property type="match status" value="1"/>
</dbReference>
<accession>A0A382J2E9</accession>
<dbReference type="InterPro" id="IPR009057">
    <property type="entry name" value="Homeodomain-like_sf"/>
</dbReference>
<dbReference type="GO" id="GO:0000150">
    <property type="term" value="F:DNA strand exchange activity"/>
    <property type="evidence" value="ECO:0007669"/>
    <property type="project" value="InterPro"/>
</dbReference>
<dbReference type="Gene3D" id="3.40.50.1390">
    <property type="entry name" value="Resolvase, N-terminal catalytic domain"/>
    <property type="match status" value="1"/>
</dbReference>
<evidence type="ECO:0000259" key="2">
    <source>
        <dbReference type="PROSITE" id="PS51736"/>
    </source>
</evidence>
<dbReference type="AlphaFoldDB" id="A0A382J2E9"/>
<dbReference type="CDD" id="cd03768">
    <property type="entry name" value="SR_ResInv"/>
    <property type="match status" value="1"/>
</dbReference>
<dbReference type="InterPro" id="IPR006120">
    <property type="entry name" value="Resolvase_HTH_dom"/>
</dbReference>
<reference evidence="3" key="1">
    <citation type="submission" date="2018-05" db="EMBL/GenBank/DDBJ databases">
        <authorList>
            <person name="Lanie J.A."/>
            <person name="Ng W.-L."/>
            <person name="Kazmierczak K.M."/>
            <person name="Andrzejewski T.M."/>
            <person name="Davidsen T.M."/>
            <person name="Wayne K.J."/>
            <person name="Tettelin H."/>
            <person name="Glass J.I."/>
            <person name="Rusch D."/>
            <person name="Podicherti R."/>
            <person name="Tsui H.-C.T."/>
            <person name="Winkler M.E."/>
        </authorList>
    </citation>
    <scope>NUCLEOTIDE SEQUENCE</scope>
</reference>
<protein>
    <recommendedName>
        <fullName evidence="2">Resolvase/invertase-type recombinase catalytic domain-containing protein</fullName>
    </recommendedName>
</protein>
<dbReference type="Pfam" id="PF02796">
    <property type="entry name" value="HTH_7"/>
    <property type="match status" value="1"/>
</dbReference>
<comment type="similarity">
    <text evidence="1">Belongs to the site-specific recombinase resolvase family.</text>
</comment>
<dbReference type="Pfam" id="PF00239">
    <property type="entry name" value="Resolvase"/>
    <property type="match status" value="1"/>
</dbReference>
<dbReference type="PROSITE" id="PS51736">
    <property type="entry name" value="RECOMBINASES_3"/>
    <property type="match status" value="1"/>
</dbReference>
<sequence length="229" mass="26110">MKYHLYARCSDRSQNLSSQVRTLKEAHPKGKLYQEKLSGVSKSRPERGRMIEALKPGDCVVCIRMSRLSRSMADLFQVVAEIEAKGANLRFIHEDIRTDTSHGRLVFGIMAAINSYQRELINESCDAGRKAALAAGTKFGRPAKITDEQKKLVLRLRKEGKTYAQIMDATGIKRSTLYLILKPEKRKQYNKTHKIHLAERRRLEAQPGFTWNEYHKNERAAAAKPLGKN</sequence>
<dbReference type="InterPro" id="IPR036162">
    <property type="entry name" value="Resolvase-like_N_sf"/>
</dbReference>
<dbReference type="InterPro" id="IPR050639">
    <property type="entry name" value="SSR_resolvase"/>
</dbReference>